<dbReference type="RefSeq" id="WP_281093142.1">
    <property type="nucleotide sequence ID" value="NZ_JARYZI010000002.1"/>
</dbReference>
<accession>A0ABT6NA81</accession>
<feature type="domain" description="Transcription regulator PadR N-terminal" evidence="1">
    <location>
        <begin position="28"/>
        <end position="95"/>
    </location>
</feature>
<dbReference type="SUPFAM" id="SSF46785">
    <property type="entry name" value="Winged helix' DNA-binding domain"/>
    <property type="match status" value="1"/>
</dbReference>
<dbReference type="Proteomes" id="UP001158045">
    <property type="component" value="Unassembled WGS sequence"/>
</dbReference>
<dbReference type="EMBL" id="JARYZI010000002">
    <property type="protein sequence ID" value="MDH8677332.1"/>
    <property type="molecule type" value="Genomic_DNA"/>
</dbReference>
<name>A0ABT6NA81_9FIRM</name>
<dbReference type="InterPro" id="IPR052509">
    <property type="entry name" value="Metal_resp_DNA-bind_regulator"/>
</dbReference>
<dbReference type="PANTHER" id="PTHR33169">
    <property type="entry name" value="PADR-FAMILY TRANSCRIPTIONAL REGULATOR"/>
    <property type="match status" value="1"/>
</dbReference>
<sequence>MSSRGDTMSEFDKLLSNTLQEMRRGTLVLAVLTQMDEPQYGYSLIQALAAYHLEIDQNTLYPLLRRLEKQGLLESIWQLEDNRPRRYYKISEEGIRIRNALIIEWSSIDNSISRLIGKER</sequence>
<dbReference type="InterPro" id="IPR005149">
    <property type="entry name" value="Tscrpt_reg_PadR_N"/>
</dbReference>
<proteinExistence type="predicted"/>
<keyword evidence="3" id="KW-1185">Reference proteome</keyword>
<evidence type="ECO:0000313" key="3">
    <source>
        <dbReference type="Proteomes" id="UP001158045"/>
    </source>
</evidence>
<dbReference type="InterPro" id="IPR036390">
    <property type="entry name" value="WH_DNA-bd_sf"/>
</dbReference>
<dbReference type="PANTHER" id="PTHR33169:SF14">
    <property type="entry name" value="TRANSCRIPTIONAL REGULATOR RV3488"/>
    <property type="match status" value="1"/>
</dbReference>
<comment type="caution">
    <text evidence="2">The sequence shown here is derived from an EMBL/GenBank/DDBJ whole genome shotgun (WGS) entry which is preliminary data.</text>
</comment>
<organism evidence="2 3">
    <name type="scientific">Fusibacter bizertensis</name>
    <dbReference type="NCBI Taxonomy" id="1488331"/>
    <lineage>
        <taxon>Bacteria</taxon>
        <taxon>Bacillati</taxon>
        <taxon>Bacillota</taxon>
        <taxon>Clostridia</taxon>
        <taxon>Eubacteriales</taxon>
        <taxon>Eubacteriales Family XII. Incertae Sedis</taxon>
        <taxon>Fusibacter</taxon>
    </lineage>
</organism>
<evidence type="ECO:0000313" key="2">
    <source>
        <dbReference type="EMBL" id="MDH8677332.1"/>
    </source>
</evidence>
<protein>
    <submittedName>
        <fullName evidence="2">PadR family transcriptional regulator</fullName>
    </submittedName>
</protein>
<gene>
    <name evidence="2" type="ORF">QE109_04185</name>
</gene>
<reference evidence="2 3" key="1">
    <citation type="submission" date="2023-04" db="EMBL/GenBank/DDBJ databases">
        <title>Fusibacter bizertensis strain WBS, isolated from littoral bottom sediments of the Arctic seas - biochemical and genomic analysis.</title>
        <authorList>
            <person name="Brioukhanov A.L."/>
        </authorList>
    </citation>
    <scope>NUCLEOTIDE SEQUENCE [LARGE SCALE GENOMIC DNA]</scope>
    <source>
        <strain evidence="2 3">WBS</strain>
    </source>
</reference>
<dbReference type="InterPro" id="IPR036388">
    <property type="entry name" value="WH-like_DNA-bd_sf"/>
</dbReference>
<evidence type="ECO:0000259" key="1">
    <source>
        <dbReference type="Pfam" id="PF03551"/>
    </source>
</evidence>
<dbReference type="Pfam" id="PF03551">
    <property type="entry name" value="PadR"/>
    <property type="match status" value="1"/>
</dbReference>
<dbReference type="Gene3D" id="1.10.10.10">
    <property type="entry name" value="Winged helix-like DNA-binding domain superfamily/Winged helix DNA-binding domain"/>
    <property type="match status" value="1"/>
</dbReference>